<protein>
    <recommendedName>
        <fullName evidence="8">ABC-type dipeptide transporter</fullName>
        <ecNumber evidence="8">7.4.2.9</ecNumber>
    </recommendedName>
</protein>
<dbReference type="PROSITE" id="PS50893">
    <property type="entry name" value="ABC_TRANSPORTER_2"/>
    <property type="match status" value="2"/>
</dbReference>
<dbReference type="RefSeq" id="WP_064121303.1">
    <property type="nucleotide sequence ID" value="NZ_CP015243.1"/>
</dbReference>
<evidence type="ECO:0000259" key="10">
    <source>
        <dbReference type="PROSITE" id="PS50893"/>
    </source>
</evidence>
<evidence type="ECO:0000313" key="12">
    <source>
        <dbReference type="Proteomes" id="UP000077875"/>
    </source>
</evidence>
<evidence type="ECO:0000256" key="4">
    <source>
        <dbReference type="ARBA" id="ARBA00022475"/>
    </source>
</evidence>
<keyword evidence="5" id="KW-0547">Nucleotide-binding</keyword>
<evidence type="ECO:0000256" key="3">
    <source>
        <dbReference type="ARBA" id="ARBA00022448"/>
    </source>
</evidence>
<evidence type="ECO:0000256" key="1">
    <source>
        <dbReference type="ARBA" id="ARBA00004417"/>
    </source>
</evidence>
<dbReference type="InterPro" id="IPR003439">
    <property type="entry name" value="ABC_transporter-like_ATP-bd"/>
</dbReference>
<dbReference type="Proteomes" id="UP000077875">
    <property type="component" value="Chromosome"/>
</dbReference>
<dbReference type="InterPro" id="IPR017871">
    <property type="entry name" value="ABC_transporter-like_CS"/>
</dbReference>
<reference evidence="11 12" key="1">
    <citation type="submission" date="2016-04" db="EMBL/GenBank/DDBJ databases">
        <title>Complete Genome Sequence of Halotalea alkalilenta IHB B 13600.</title>
        <authorList>
            <person name="Swarnkar M.K."/>
            <person name="Sharma A."/>
            <person name="Kaushal K."/>
            <person name="Soni R."/>
            <person name="Rana S."/>
            <person name="Singh A.K."/>
            <person name="Gulati A."/>
        </authorList>
    </citation>
    <scope>NUCLEOTIDE SEQUENCE [LARGE SCALE GENOMIC DNA]</scope>
    <source>
        <strain evidence="11 12">IHB B 13600</strain>
    </source>
</reference>
<dbReference type="SUPFAM" id="SSF52540">
    <property type="entry name" value="P-loop containing nucleoside triphosphate hydrolases"/>
    <property type="match status" value="2"/>
</dbReference>
<gene>
    <name evidence="11" type="ORF">A5892_01605</name>
</gene>
<evidence type="ECO:0000256" key="6">
    <source>
        <dbReference type="ARBA" id="ARBA00022840"/>
    </source>
</evidence>
<evidence type="ECO:0000256" key="9">
    <source>
        <dbReference type="ARBA" id="ARBA00047356"/>
    </source>
</evidence>
<dbReference type="EMBL" id="CP015243">
    <property type="protein sequence ID" value="ANF56318.1"/>
    <property type="molecule type" value="Genomic_DNA"/>
</dbReference>
<name>A0A172YAR1_9GAMM</name>
<comment type="subcellular location">
    <subcellularLocation>
        <location evidence="1">Cell inner membrane</location>
        <topology evidence="1">Peripheral membrane protein</topology>
    </subcellularLocation>
</comment>
<proteinExistence type="inferred from homology"/>
<sequence>MSTSLLRVEGLEIGVDGEHSALVAGVHFEVEAGRTLALVGESGSGKTLSALSLVGLLPSTVRVRAGRMTFDGESYALDQPATLAKLRGARIGFVFQEPMSALNPVLRIGEQIAEVRVRHCGEQWRQAHRQAIRLLERVGINQPERRARQYIHELSGGMRQRVMIAIAIACEPRLLIADEPTTALDVTLQRQLLELIGELRDSQGMGVLMVTHDLGVVAEVADRMVVMRKGEIVESGEVSAVLASPAHDYTRGLIAALPGGSAFPTRARMDTSALGEPLLRVRGLSKSYPSRRRFFGASNELQVLHAVDLDIHRGETLALVGESGSGKSTLGRCVLNLTPASGGSVTFDGIDVLNARGVQRQWLRQRMQVVFQDPFASLNPRMRVGDAIEEVMLVHGIARGARARDRVAELLELVGLDVQAASRRPHAFSGGQRQRLAIARALALEPELLVADEAVSALDATVRAQVVTLLARLSEQLGLSMLFITHDLGLARHFADRVAVMQGGGIVESGDAESVLNAPQHAYTAALLAAEPRHPV</sequence>
<dbReference type="EC" id="7.4.2.9" evidence="8"/>
<comment type="catalytic activity">
    <reaction evidence="9">
        <text>a dipeptide(out) + ATP + H2O = a dipeptide(in) + ADP + phosphate + H(+)</text>
        <dbReference type="Rhea" id="RHEA:23120"/>
        <dbReference type="ChEBI" id="CHEBI:15377"/>
        <dbReference type="ChEBI" id="CHEBI:15378"/>
        <dbReference type="ChEBI" id="CHEBI:30616"/>
        <dbReference type="ChEBI" id="CHEBI:43474"/>
        <dbReference type="ChEBI" id="CHEBI:90799"/>
        <dbReference type="ChEBI" id="CHEBI:456216"/>
        <dbReference type="EC" id="7.4.2.9"/>
    </reaction>
</comment>
<accession>A0A172YAR1</accession>
<keyword evidence="12" id="KW-1185">Reference proteome</keyword>
<feature type="domain" description="ABC transporter" evidence="10">
    <location>
        <begin position="279"/>
        <end position="528"/>
    </location>
</feature>
<comment type="similarity">
    <text evidence="2">Belongs to the ABC transporter superfamily.</text>
</comment>
<dbReference type="PROSITE" id="PS00211">
    <property type="entry name" value="ABC_TRANSPORTER_1"/>
    <property type="match status" value="2"/>
</dbReference>
<dbReference type="Gene3D" id="3.40.50.300">
    <property type="entry name" value="P-loop containing nucleotide triphosphate hydrolases"/>
    <property type="match status" value="2"/>
</dbReference>
<feature type="domain" description="ABC transporter" evidence="10">
    <location>
        <begin position="6"/>
        <end position="254"/>
    </location>
</feature>
<keyword evidence="6" id="KW-0067">ATP-binding</keyword>
<evidence type="ECO:0000256" key="7">
    <source>
        <dbReference type="ARBA" id="ARBA00023136"/>
    </source>
</evidence>
<dbReference type="InterPro" id="IPR003593">
    <property type="entry name" value="AAA+_ATPase"/>
</dbReference>
<dbReference type="InterPro" id="IPR013563">
    <property type="entry name" value="Oligopep_ABC_C"/>
</dbReference>
<dbReference type="CDD" id="cd03257">
    <property type="entry name" value="ABC_NikE_OppD_transporters"/>
    <property type="match status" value="2"/>
</dbReference>
<keyword evidence="4" id="KW-1003">Cell membrane</keyword>
<keyword evidence="7" id="KW-0472">Membrane</keyword>
<dbReference type="SMART" id="SM00382">
    <property type="entry name" value="AAA"/>
    <property type="match status" value="2"/>
</dbReference>
<dbReference type="PANTHER" id="PTHR43297:SF2">
    <property type="entry name" value="DIPEPTIDE TRANSPORT ATP-BINDING PROTEIN DPPD"/>
    <property type="match status" value="1"/>
</dbReference>
<dbReference type="GO" id="GO:0016887">
    <property type="term" value="F:ATP hydrolysis activity"/>
    <property type="evidence" value="ECO:0007669"/>
    <property type="project" value="InterPro"/>
</dbReference>
<evidence type="ECO:0000256" key="2">
    <source>
        <dbReference type="ARBA" id="ARBA00005417"/>
    </source>
</evidence>
<dbReference type="AlphaFoldDB" id="A0A172YAR1"/>
<evidence type="ECO:0000313" key="11">
    <source>
        <dbReference type="EMBL" id="ANF56318.1"/>
    </source>
</evidence>
<dbReference type="Pfam" id="PF08352">
    <property type="entry name" value="oligo_HPY"/>
    <property type="match status" value="2"/>
</dbReference>
<dbReference type="InterPro" id="IPR050388">
    <property type="entry name" value="ABC_Ni/Peptide_Import"/>
</dbReference>
<dbReference type="GO" id="GO:0015833">
    <property type="term" value="P:peptide transport"/>
    <property type="evidence" value="ECO:0007669"/>
    <property type="project" value="InterPro"/>
</dbReference>
<dbReference type="PANTHER" id="PTHR43297">
    <property type="entry name" value="OLIGOPEPTIDE TRANSPORT ATP-BINDING PROTEIN APPD"/>
    <property type="match status" value="1"/>
</dbReference>
<dbReference type="KEGG" id="haa:A5892_01605"/>
<dbReference type="GO" id="GO:0005524">
    <property type="term" value="F:ATP binding"/>
    <property type="evidence" value="ECO:0007669"/>
    <property type="project" value="UniProtKB-KW"/>
</dbReference>
<evidence type="ECO:0000256" key="5">
    <source>
        <dbReference type="ARBA" id="ARBA00022741"/>
    </source>
</evidence>
<dbReference type="STRING" id="376489.A5892_01605"/>
<keyword evidence="3" id="KW-0813">Transport</keyword>
<dbReference type="NCBIfam" id="NF008453">
    <property type="entry name" value="PRK11308.1"/>
    <property type="match status" value="2"/>
</dbReference>
<dbReference type="InterPro" id="IPR027417">
    <property type="entry name" value="P-loop_NTPase"/>
</dbReference>
<dbReference type="NCBIfam" id="NF007739">
    <property type="entry name" value="PRK10419.1"/>
    <property type="match status" value="2"/>
</dbReference>
<organism evidence="11 12">
    <name type="scientific">Halotalea alkalilenta</name>
    <dbReference type="NCBI Taxonomy" id="376489"/>
    <lineage>
        <taxon>Bacteria</taxon>
        <taxon>Pseudomonadati</taxon>
        <taxon>Pseudomonadota</taxon>
        <taxon>Gammaproteobacteria</taxon>
        <taxon>Oceanospirillales</taxon>
        <taxon>Halomonadaceae</taxon>
        <taxon>Halotalea</taxon>
    </lineage>
</organism>
<dbReference type="GO" id="GO:0005886">
    <property type="term" value="C:plasma membrane"/>
    <property type="evidence" value="ECO:0007669"/>
    <property type="project" value="UniProtKB-SubCell"/>
</dbReference>
<evidence type="ECO:0000256" key="8">
    <source>
        <dbReference type="ARBA" id="ARBA00038852"/>
    </source>
</evidence>
<dbReference type="Pfam" id="PF00005">
    <property type="entry name" value="ABC_tran"/>
    <property type="match status" value="2"/>
</dbReference>